<feature type="chain" id="PRO_5043775406" description="Transthyretin-like protein" evidence="5">
    <location>
        <begin position="18"/>
        <end position="131"/>
    </location>
</feature>
<evidence type="ECO:0000256" key="2">
    <source>
        <dbReference type="ARBA" id="ARBA00010112"/>
    </source>
</evidence>
<evidence type="ECO:0000256" key="3">
    <source>
        <dbReference type="ARBA" id="ARBA00022525"/>
    </source>
</evidence>
<sequence>ETMKFAVLCALLGAALAKEECYAVKGKVECAHSMIGAEATQIRIDLLDEDSLPLETDDLMGRTWADEDGHFTVSGCGSDFGPLNSPDPYLKVFHHCPRVRDGHTNDERTFQVGFIPLPLPHINKVGTVFLE</sequence>
<evidence type="ECO:0000313" key="7">
    <source>
        <dbReference type="Proteomes" id="UP001432322"/>
    </source>
</evidence>
<dbReference type="Pfam" id="PF01060">
    <property type="entry name" value="TTR-52"/>
    <property type="match status" value="1"/>
</dbReference>
<evidence type="ECO:0000256" key="4">
    <source>
        <dbReference type="ARBA" id="ARBA00022729"/>
    </source>
</evidence>
<reference evidence="6" key="1">
    <citation type="submission" date="2023-10" db="EMBL/GenBank/DDBJ databases">
        <title>Genome assembly of Pristionchus species.</title>
        <authorList>
            <person name="Yoshida K."/>
            <person name="Sommer R.J."/>
        </authorList>
    </citation>
    <scope>NUCLEOTIDE SEQUENCE</scope>
    <source>
        <strain evidence="6">RS5133</strain>
    </source>
</reference>
<evidence type="ECO:0000256" key="1">
    <source>
        <dbReference type="ARBA" id="ARBA00004613"/>
    </source>
</evidence>
<feature type="non-terminal residue" evidence="6">
    <location>
        <position position="1"/>
    </location>
</feature>
<protein>
    <recommendedName>
        <fullName evidence="8">Transthyretin-like protein</fullName>
    </recommendedName>
</protein>
<gene>
    <name evidence="6" type="ORF">PFISCL1PPCAC_8917</name>
</gene>
<keyword evidence="7" id="KW-1185">Reference proteome</keyword>
<feature type="signal peptide" evidence="5">
    <location>
        <begin position="1"/>
        <end position="17"/>
    </location>
</feature>
<evidence type="ECO:0000313" key="6">
    <source>
        <dbReference type="EMBL" id="GMT17620.1"/>
    </source>
</evidence>
<name>A0AAV5VGC2_9BILA</name>
<keyword evidence="3" id="KW-0964">Secreted</keyword>
<organism evidence="6 7">
    <name type="scientific">Pristionchus fissidentatus</name>
    <dbReference type="NCBI Taxonomy" id="1538716"/>
    <lineage>
        <taxon>Eukaryota</taxon>
        <taxon>Metazoa</taxon>
        <taxon>Ecdysozoa</taxon>
        <taxon>Nematoda</taxon>
        <taxon>Chromadorea</taxon>
        <taxon>Rhabditida</taxon>
        <taxon>Rhabditina</taxon>
        <taxon>Diplogasteromorpha</taxon>
        <taxon>Diplogasteroidea</taxon>
        <taxon>Neodiplogasteridae</taxon>
        <taxon>Pristionchus</taxon>
    </lineage>
</organism>
<comment type="subcellular location">
    <subcellularLocation>
        <location evidence="1">Secreted</location>
    </subcellularLocation>
</comment>
<dbReference type="AlphaFoldDB" id="A0AAV5VGC2"/>
<dbReference type="InterPro" id="IPR038479">
    <property type="entry name" value="Transthyretin-like_sf"/>
</dbReference>
<dbReference type="GO" id="GO:0005576">
    <property type="term" value="C:extracellular region"/>
    <property type="evidence" value="ECO:0007669"/>
    <property type="project" value="UniProtKB-SubCell"/>
</dbReference>
<dbReference type="EMBL" id="BTSY01000003">
    <property type="protein sequence ID" value="GMT17620.1"/>
    <property type="molecule type" value="Genomic_DNA"/>
</dbReference>
<evidence type="ECO:0008006" key="8">
    <source>
        <dbReference type="Google" id="ProtNLM"/>
    </source>
</evidence>
<keyword evidence="4 5" id="KW-0732">Signal</keyword>
<evidence type="ECO:0000256" key="5">
    <source>
        <dbReference type="SAM" id="SignalP"/>
    </source>
</evidence>
<dbReference type="PANTHER" id="PTHR21700:SF46">
    <property type="entry name" value="TRANSTHYRETIN-LIKE PROTEIN 52"/>
    <property type="match status" value="1"/>
</dbReference>
<dbReference type="Gene3D" id="2.60.40.3330">
    <property type="match status" value="1"/>
</dbReference>
<dbReference type="Proteomes" id="UP001432322">
    <property type="component" value="Unassembled WGS sequence"/>
</dbReference>
<comment type="similarity">
    <text evidence="2">Belongs to the nematode transthyretin-like family.</text>
</comment>
<dbReference type="PANTHER" id="PTHR21700">
    <property type="entry name" value="TRANSTHYRETIN-LIKE FAMILY PROTEIN-RELATED"/>
    <property type="match status" value="1"/>
</dbReference>
<dbReference type="GO" id="GO:0009986">
    <property type="term" value="C:cell surface"/>
    <property type="evidence" value="ECO:0007669"/>
    <property type="project" value="InterPro"/>
</dbReference>
<dbReference type="InterPro" id="IPR001534">
    <property type="entry name" value="Transthyretin-like"/>
</dbReference>
<comment type="caution">
    <text evidence="6">The sequence shown here is derived from an EMBL/GenBank/DDBJ whole genome shotgun (WGS) entry which is preliminary data.</text>
</comment>
<accession>A0AAV5VGC2</accession>
<proteinExistence type="inferred from homology"/>